<feature type="compositionally biased region" description="Basic and acidic residues" evidence="1">
    <location>
        <begin position="88"/>
        <end position="106"/>
    </location>
</feature>
<feature type="region of interest" description="Disordered" evidence="1">
    <location>
        <begin position="73"/>
        <end position="106"/>
    </location>
</feature>
<evidence type="ECO:0000313" key="2">
    <source>
        <dbReference type="EMBL" id="GJT02943.1"/>
    </source>
</evidence>
<gene>
    <name evidence="2" type="ORF">Tco_0824112</name>
</gene>
<accession>A0ABQ5AP75</accession>
<reference evidence="2" key="2">
    <citation type="submission" date="2022-01" db="EMBL/GenBank/DDBJ databases">
        <authorList>
            <person name="Yamashiro T."/>
            <person name="Shiraishi A."/>
            <person name="Satake H."/>
            <person name="Nakayama K."/>
        </authorList>
    </citation>
    <scope>NUCLEOTIDE SEQUENCE</scope>
</reference>
<proteinExistence type="predicted"/>
<protein>
    <submittedName>
        <fullName evidence="2">Uncharacterized protein</fullName>
    </submittedName>
</protein>
<dbReference type="EMBL" id="BQNB010012386">
    <property type="protein sequence ID" value="GJT02943.1"/>
    <property type="molecule type" value="Genomic_DNA"/>
</dbReference>
<reference evidence="2" key="1">
    <citation type="journal article" date="2022" name="Int. J. Mol. Sci.">
        <title>Draft Genome of Tanacetum Coccineum: Genomic Comparison of Closely Related Tanacetum-Family Plants.</title>
        <authorList>
            <person name="Yamashiro T."/>
            <person name="Shiraishi A."/>
            <person name="Nakayama K."/>
            <person name="Satake H."/>
        </authorList>
    </citation>
    <scope>NUCLEOTIDE SEQUENCE</scope>
</reference>
<comment type="caution">
    <text evidence="2">The sequence shown here is derived from an EMBL/GenBank/DDBJ whole genome shotgun (WGS) entry which is preliminary data.</text>
</comment>
<organism evidence="2 3">
    <name type="scientific">Tanacetum coccineum</name>
    <dbReference type="NCBI Taxonomy" id="301880"/>
    <lineage>
        <taxon>Eukaryota</taxon>
        <taxon>Viridiplantae</taxon>
        <taxon>Streptophyta</taxon>
        <taxon>Embryophyta</taxon>
        <taxon>Tracheophyta</taxon>
        <taxon>Spermatophyta</taxon>
        <taxon>Magnoliopsida</taxon>
        <taxon>eudicotyledons</taxon>
        <taxon>Gunneridae</taxon>
        <taxon>Pentapetalae</taxon>
        <taxon>asterids</taxon>
        <taxon>campanulids</taxon>
        <taxon>Asterales</taxon>
        <taxon>Asteraceae</taxon>
        <taxon>Asteroideae</taxon>
        <taxon>Anthemideae</taxon>
        <taxon>Anthemidinae</taxon>
        <taxon>Tanacetum</taxon>
    </lineage>
</organism>
<name>A0ABQ5AP75_9ASTR</name>
<keyword evidence="3" id="KW-1185">Reference proteome</keyword>
<evidence type="ECO:0000256" key="1">
    <source>
        <dbReference type="SAM" id="MobiDB-lite"/>
    </source>
</evidence>
<dbReference type="Proteomes" id="UP001151760">
    <property type="component" value="Unassembled WGS sequence"/>
</dbReference>
<evidence type="ECO:0000313" key="3">
    <source>
        <dbReference type="Proteomes" id="UP001151760"/>
    </source>
</evidence>
<sequence length="207" mass="24102">MEAYRNVHNETVRSRLRMTIVQESMKIDMWEIKEKLAERREQMAIRAYEEDRRREELNQKIEEWNRLTTKVPAVTSTVPAKPIQNSPRSDDLTSDPNKKTTEKGFGKEGFGCALNKSKGSHLGLRHCVANRKRKKRKGTFVWTKSKSCVVIEVGQTKAIEGGLNYDNRLANYERSCQHFLMFDYDPQEGELQVKTWDLEITHGDILK</sequence>
<feature type="compositionally biased region" description="Polar residues" evidence="1">
    <location>
        <begin position="74"/>
        <end position="87"/>
    </location>
</feature>